<evidence type="ECO:0000256" key="8">
    <source>
        <dbReference type="ARBA" id="ARBA00022975"/>
    </source>
</evidence>
<dbReference type="EC" id="6.3.5.5" evidence="11"/>
<evidence type="ECO:0000256" key="10">
    <source>
        <dbReference type="ARBA" id="ARBA00049285"/>
    </source>
</evidence>
<dbReference type="InterPro" id="IPR050472">
    <property type="entry name" value="Anth_synth/Amidotransfase"/>
</dbReference>
<dbReference type="InterPro" id="IPR036480">
    <property type="entry name" value="CarbP_synth_ssu_N_sf"/>
</dbReference>
<dbReference type="EMBL" id="UGZE01000001">
    <property type="protein sequence ID" value="SUJ20680.1"/>
    <property type="molecule type" value="Genomic_DNA"/>
</dbReference>
<dbReference type="CDD" id="cd01744">
    <property type="entry name" value="GATase1_CPSase"/>
    <property type="match status" value="1"/>
</dbReference>
<feature type="binding site" evidence="11">
    <location>
        <position position="223"/>
    </location>
    <ligand>
        <name>L-glutamine</name>
        <dbReference type="ChEBI" id="CHEBI:58359"/>
    </ligand>
</feature>
<dbReference type="FunFam" id="3.50.30.20:FF:000001">
    <property type="entry name" value="Carbamoyl-phosphate synthase small chain"/>
    <property type="match status" value="1"/>
</dbReference>
<name>A0A380CK51_9STAP</name>
<comment type="catalytic activity">
    <reaction evidence="10 11">
        <text>L-glutamine + H2O = L-glutamate + NH4(+)</text>
        <dbReference type="Rhea" id="RHEA:15889"/>
        <dbReference type="ChEBI" id="CHEBI:15377"/>
        <dbReference type="ChEBI" id="CHEBI:28938"/>
        <dbReference type="ChEBI" id="CHEBI:29985"/>
        <dbReference type="ChEBI" id="CHEBI:58359"/>
    </reaction>
</comment>
<comment type="pathway">
    <text evidence="2 11">Amino-acid biosynthesis; L-arginine biosynthesis; carbamoyl phosphate from bicarbonate: step 1/1.</text>
</comment>
<evidence type="ECO:0000313" key="15">
    <source>
        <dbReference type="Proteomes" id="UP000254956"/>
    </source>
</evidence>
<gene>
    <name evidence="11 14" type="primary">carA</name>
    <name evidence="14" type="ORF">NCTC12413_01712</name>
    <name evidence="13" type="ORF">SAR03_17370</name>
</gene>
<comment type="subunit">
    <text evidence="11">Composed of two chains; the small (or glutamine) chain promotes the hydrolysis of glutamine to ammonia, which is used by the large (or ammonia) chain to synthesize carbamoyl phosphate. Tetramer of heterodimers (alpha,beta)4.</text>
</comment>
<dbReference type="Proteomes" id="UP000254956">
    <property type="component" value="Unassembled WGS sequence"/>
</dbReference>
<dbReference type="GO" id="GO:0044205">
    <property type="term" value="P:'de novo' UMP biosynthetic process"/>
    <property type="evidence" value="ECO:0007669"/>
    <property type="project" value="UniProtKB-UniRule"/>
</dbReference>
<dbReference type="SUPFAM" id="SSF52317">
    <property type="entry name" value="Class I glutamine amidotransferase-like"/>
    <property type="match status" value="1"/>
</dbReference>
<dbReference type="UniPathway" id="UPA00070">
    <property type="reaction ID" value="UER00115"/>
</dbReference>
<feature type="active site" evidence="11">
    <location>
        <position position="335"/>
    </location>
</feature>
<dbReference type="Proteomes" id="UP000321598">
    <property type="component" value="Unassembled WGS sequence"/>
</dbReference>
<accession>A0A380CK51</accession>
<dbReference type="InterPro" id="IPR029062">
    <property type="entry name" value="Class_I_gatase-like"/>
</dbReference>
<dbReference type="SMART" id="SM01097">
    <property type="entry name" value="CPSase_sm_chain"/>
    <property type="match status" value="1"/>
</dbReference>
<dbReference type="PRINTS" id="PR00099">
    <property type="entry name" value="CPSGATASE"/>
</dbReference>
<dbReference type="EMBL" id="BKAV01000019">
    <property type="protein sequence ID" value="GEQ00700.1"/>
    <property type="molecule type" value="Genomic_DNA"/>
</dbReference>
<dbReference type="GO" id="GO:0006526">
    <property type="term" value="P:L-arginine biosynthetic process"/>
    <property type="evidence" value="ECO:0007669"/>
    <property type="project" value="UniProtKB-UniRule"/>
</dbReference>
<dbReference type="AlphaFoldDB" id="A0A380CK51"/>
<comment type="function">
    <text evidence="11">Small subunit of the glutamine-dependent carbamoyl phosphate synthetase (CPSase). CPSase catalyzes the formation of carbamoyl phosphate from the ammonia moiety of glutamine, carbonate, and phosphate donated by ATP, constituting the first step of 2 biosynthetic pathways, one leading to arginine and/or urea and the other to pyrimidine nucleotides. The small subunit (glutamine amidotransferase) binds and cleaves glutamine to supply the large subunit with the substrate ammonia.</text>
</comment>
<dbReference type="InterPro" id="IPR006274">
    <property type="entry name" value="CarbamoylP_synth_ssu"/>
</dbReference>
<proteinExistence type="inferred from homology"/>
<reference evidence="14 15" key="1">
    <citation type="submission" date="2018-06" db="EMBL/GenBank/DDBJ databases">
        <authorList>
            <consortium name="Pathogen Informatics"/>
            <person name="Doyle S."/>
        </authorList>
    </citation>
    <scope>NUCLEOTIDE SEQUENCE [LARGE SCALE GENOMIC DNA]</scope>
    <source>
        <strain evidence="14 15">NCTC12413</strain>
    </source>
</reference>
<dbReference type="PANTHER" id="PTHR43418">
    <property type="entry name" value="MULTIFUNCTIONAL TRYPTOPHAN BIOSYNTHESIS PROTEIN-RELATED"/>
    <property type="match status" value="1"/>
</dbReference>
<dbReference type="GO" id="GO:0005524">
    <property type="term" value="F:ATP binding"/>
    <property type="evidence" value="ECO:0007669"/>
    <property type="project" value="UniProtKB-UniRule"/>
</dbReference>
<keyword evidence="11" id="KW-0055">Arginine biosynthesis</keyword>
<dbReference type="PRINTS" id="PR00096">
    <property type="entry name" value="GATASE"/>
</dbReference>
<keyword evidence="4 11" id="KW-0436">Ligase</keyword>
<dbReference type="OrthoDB" id="9804328at2"/>
<dbReference type="PRINTS" id="PR00097">
    <property type="entry name" value="ANTSNTHASEII"/>
</dbReference>
<comment type="pathway">
    <text evidence="1 11">Pyrimidine metabolism; UMP biosynthesis via de novo pathway; (S)-dihydroorotate from bicarbonate: step 1/3.</text>
</comment>
<evidence type="ECO:0000256" key="5">
    <source>
        <dbReference type="ARBA" id="ARBA00022741"/>
    </source>
</evidence>
<evidence type="ECO:0000256" key="6">
    <source>
        <dbReference type="ARBA" id="ARBA00022840"/>
    </source>
</evidence>
<evidence type="ECO:0000313" key="14">
    <source>
        <dbReference type="EMBL" id="SUJ20680.1"/>
    </source>
</evidence>
<evidence type="ECO:0000313" key="13">
    <source>
        <dbReference type="EMBL" id="GEQ00700.1"/>
    </source>
</evidence>
<feature type="binding site" evidence="11">
    <location>
        <position position="47"/>
    </location>
    <ligand>
        <name>L-glutamine</name>
        <dbReference type="ChEBI" id="CHEBI:58359"/>
    </ligand>
</feature>
<keyword evidence="6 11" id="KW-0067">ATP-binding</keyword>
<feature type="binding site" evidence="11">
    <location>
        <position position="252"/>
    </location>
    <ligand>
        <name>L-glutamine</name>
        <dbReference type="ChEBI" id="CHEBI:58359"/>
    </ligand>
</feature>
<dbReference type="InterPro" id="IPR002474">
    <property type="entry name" value="CarbamoylP_synth_ssu_N"/>
</dbReference>
<protein>
    <recommendedName>
        <fullName evidence="11">Carbamoyl phosphate synthase small chain</fullName>
        <ecNumber evidence="11">6.3.5.5</ecNumber>
    </recommendedName>
    <alternativeName>
        <fullName evidence="11">Carbamoyl phosphate synthetase glutamine chain</fullName>
    </alternativeName>
</protein>
<evidence type="ECO:0000313" key="16">
    <source>
        <dbReference type="Proteomes" id="UP000321598"/>
    </source>
</evidence>
<dbReference type="NCBIfam" id="TIGR01368">
    <property type="entry name" value="CPSaseIIsmall"/>
    <property type="match status" value="1"/>
</dbReference>
<evidence type="ECO:0000256" key="11">
    <source>
        <dbReference type="HAMAP-Rule" id="MF_01209"/>
    </source>
</evidence>
<feature type="binding site" evidence="11">
    <location>
        <position position="293"/>
    </location>
    <ligand>
        <name>L-glutamine</name>
        <dbReference type="ChEBI" id="CHEBI:58359"/>
    </ligand>
</feature>
<feature type="region of interest" description="CPSase" evidence="11">
    <location>
        <begin position="1"/>
        <end position="170"/>
    </location>
</feature>
<dbReference type="GeneID" id="97288060"/>
<keyword evidence="7 11" id="KW-0315">Glutamine amidotransferase</keyword>
<feature type="active site" description="Nucleophile" evidence="11">
    <location>
        <position position="248"/>
    </location>
</feature>
<feature type="binding site" evidence="11">
    <location>
        <position position="249"/>
    </location>
    <ligand>
        <name>L-glutamine</name>
        <dbReference type="ChEBI" id="CHEBI:58359"/>
    </ligand>
</feature>
<dbReference type="PROSITE" id="PS51273">
    <property type="entry name" value="GATASE_TYPE_1"/>
    <property type="match status" value="1"/>
</dbReference>
<dbReference type="GO" id="GO:0004088">
    <property type="term" value="F:carbamoyl-phosphate synthase (glutamine-hydrolyzing) activity"/>
    <property type="evidence" value="ECO:0007669"/>
    <property type="project" value="UniProtKB-UniRule"/>
</dbReference>
<evidence type="ECO:0000256" key="1">
    <source>
        <dbReference type="ARBA" id="ARBA00004812"/>
    </source>
</evidence>
<reference evidence="13 16" key="2">
    <citation type="submission" date="2019-07" db="EMBL/GenBank/DDBJ databases">
        <title>Whole genome shotgun sequence of Staphylococcus arlettae NBRC 109765.</title>
        <authorList>
            <person name="Hosoyama A."/>
            <person name="Uohara A."/>
            <person name="Ohji S."/>
            <person name="Ichikawa N."/>
        </authorList>
    </citation>
    <scope>NUCLEOTIDE SEQUENCE [LARGE SCALE GENOMIC DNA]</scope>
    <source>
        <strain evidence="13 16">NBRC 109765</strain>
    </source>
</reference>
<dbReference type="FunFam" id="3.40.50.880:FF:000029">
    <property type="entry name" value="Carbamoyl-phosphate synthase small chain"/>
    <property type="match status" value="1"/>
</dbReference>
<dbReference type="PANTHER" id="PTHR43418:SF7">
    <property type="entry name" value="CARBAMOYL-PHOSPHATE SYNTHASE SMALL CHAIN"/>
    <property type="match status" value="1"/>
</dbReference>
<dbReference type="Pfam" id="PF00117">
    <property type="entry name" value="GATase"/>
    <property type="match status" value="1"/>
</dbReference>
<evidence type="ECO:0000259" key="12">
    <source>
        <dbReference type="SMART" id="SM01097"/>
    </source>
</evidence>
<dbReference type="GO" id="GO:0006541">
    <property type="term" value="P:glutamine metabolic process"/>
    <property type="evidence" value="ECO:0007669"/>
    <property type="project" value="InterPro"/>
</dbReference>
<evidence type="ECO:0000256" key="7">
    <source>
        <dbReference type="ARBA" id="ARBA00022962"/>
    </source>
</evidence>
<keyword evidence="8 11" id="KW-0665">Pyrimidine biosynthesis</keyword>
<dbReference type="UniPathway" id="UPA00068">
    <property type="reaction ID" value="UER00171"/>
</dbReference>
<dbReference type="Gene3D" id="3.50.30.20">
    <property type="entry name" value="Carbamoyl-phosphate synthase small subunit, N-terminal domain"/>
    <property type="match status" value="1"/>
</dbReference>
<feature type="active site" evidence="11">
    <location>
        <position position="333"/>
    </location>
</feature>
<dbReference type="InterPro" id="IPR017926">
    <property type="entry name" value="GATASE"/>
</dbReference>
<evidence type="ECO:0000256" key="3">
    <source>
        <dbReference type="ARBA" id="ARBA00007800"/>
    </source>
</evidence>
<feature type="binding site" evidence="11">
    <location>
        <position position="221"/>
    </location>
    <ligand>
        <name>L-glutamine</name>
        <dbReference type="ChEBI" id="CHEBI:58359"/>
    </ligand>
</feature>
<feature type="binding site" evidence="11">
    <location>
        <position position="290"/>
    </location>
    <ligand>
        <name>L-glutamine</name>
        <dbReference type="ChEBI" id="CHEBI:58359"/>
    </ligand>
</feature>
<dbReference type="NCBIfam" id="NF009475">
    <property type="entry name" value="PRK12838.1"/>
    <property type="match status" value="1"/>
</dbReference>
<dbReference type="STRING" id="1212545.SARL_11201"/>
<keyword evidence="16" id="KW-1185">Reference proteome</keyword>
<feature type="domain" description="Carbamoyl-phosphate synthase small subunit N-terminal" evidence="12">
    <location>
        <begin position="3"/>
        <end position="133"/>
    </location>
</feature>
<comment type="catalytic activity">
    <reaction evidence="9 11">
        <text>hydrogencarbonate + L-glutamine + 2 ATP + H2O = carbamoyl phosphate + L-glutamate + 2 ADP + phosphate + 2 H(+)</text>
        <dbReference type="Rhea" id="RHEA:18633"/>
        <dbReference type="ChEBI" id="CHEBI:15377"/>
        <dbReference type="ChEBI" id="CHEBI:15378"/>
        <dbReference type="ChEBI" id="CHEBI:17544"/>
        <dbReference type="ChEBI" id="CHEBI:29985"/>
        <dbReference type="ChEBI" id="CHEBI:30616"/>
        <dbReference type="ChEBI" id="CHEBI:43474"/>
        <dbReference type="ChEBI" id="CHEBI:58228"/>
        <dbReference type="ChEBI" id="CHEBI:58359"/>
        <dbReference type="ChEBI" id="CHEBI:456216"/>
        <dbReference type="EC" id="6.3.5.5"/>
    </reaction>
</comment>
<dbReference type="SUPFAM" id="SSF52021">
    <property type="entry name" value="Carbamoyl phosphate synthetase, small subunit N-terminal domain"/>
    <property type="match status" value="1"/>
</dbReference>
<organism evidence="14 15">
    <name type="scientific">Staphylococcus arlettae</name>
    <dbReference type="NCBI Taxonomy" id="29378"/>
    <lineage>
        <taxon>Bacteria</taxon>
        <taxon>Bacillati</taxon>
        <taxon>Bacillota</taxon>
        <taxon>Bacilli</taxon>
        <taxon>Bacillales</taxon>
        <taxon>Staphylococcaceae</taxon>
        <taxon>Staphylococcus</taxon>
    </lineage>
</organism>
<dbReference type="RefSeq" id="WP_002510928.1">
    <property type="nucleotide sequence ID" value="NZ_AP019698.1"/>
</dbReference>
<dbReference type="Pfam" id="PF00988">
    <property type="entry name" value="CPSase_sm_chain"/>
    <property type="match status" value="1"/>
</dbReference>
<dbReference type="HAMAP" id="MF_01209">
    <property type="entry name" value="CPSase_S_chain"/>
    <property type="match status" value="1"/>
</dbReference>
<evidence type="ECO:0000256" key="2">
    <source>
        <dbReference type="ARBA" id="ARBA00005077"/>
    </source>
</evidence>
<comment type="similarity">
    <text evidence="3 11">Belongs to the CarA family.</text>
</comment>
<dbReference type="GO" id="GO:0006207">
    <property type="term" value="P:'de novo' pyrimidine nucleobase biosynthetic process"/>
    <property type="evidence" value="ECO:0007669"/>
    <property type="project" value="InterPro"/>
</dbReference>
<keyword evidence="11" id="KW-0028">Amino-acid biosynthesis</keyword>
<keyword evidence="5 11" id="KW-0547">Nucleotide-binding</keyword>
<dbReference type="InterPro" id="IPR035686">
    <property type="entry name" value="CPSase_GATase1"/>
</dbReference>
<dbReference type="Gene3D" id="3.40.50.880">
    <property type="match status" value="1"/>
</dbReference>
<feature type="binding site" evidence="11">
    <location>
        <position position="292"/>
    </location>
    <ligand>
        <name>L-glutamine</name>
        <dbReference type="ChEBI" id="CHEBI:58359"/>
    </ligand>
</feature>
<evidence type="ECO:0000256" key="9">
    <source>
        <dbReference type="ARBA" id="ARBA00048816"/>
    </source>
</evidence>
<sequence>MLKTRYLVLEDGSYYEGYQLGSDQLTIGEIVFNTAMTGYQETISDPSYTGQIITFTYPLIGNYGINRDDFESLIPTLNGVVVKEASAKPSNFRMKKTLHEVLDEYDIPGISGVDTRSITRKIRQHGVLKAAFTDNKEEITQIVDKLKTYVLPHNEVETVSTKTSYISTGYKYSVVLVDFGKKENIVRELNARGCNVTVVPHNTTADEIIRMEPDGVMLSNGPGDPEAVKEAVTMIKGILGQIPFFGICLGHQLFALSQGAQSFKMKFGHRGANHPVKDLKTNKIALTSQNHGYAIDKDSLQNTDLEVTHIAINDGTVEGLRHKFLPAFSVQYHPEACPGPSDSNYLFDEFIEMMNNFNTKESIANA</sequence>
<evidence type="ECO:0000256" key="4">
    <source>
        <dbReference type="ARBA" id="ARBA00022598"/>
    </source>
</evidence>